<dbReference type="AlphaFoldDB" id="A0A2P7SJP0"/>
<dbReference type="Pfam" id="PF07729">
    <property type="entry name" value="FCD"/>
    <property type="match status" value="1"/>
</dbReference>
<dbReference type="Gene3D" id="1.20.120.530">
    <property type="entry name" value="GntR ligand-binding domain-like"/>
    <property type="match status" value="1"/>
</dbReference>
<sequence>MSRRSIGHMAGDEVQSDFTLETLARESLGDTVYTRLAEALIKGRFAPDQRLTIRDLAQSLGTSVTPVRDAILRLIQDEGLVQRSAREVRVPIMTPARYREIRQIRLKLEGLAAREAALKATPADVARLAGLIASNEREIAGKNWFEALDLNQTFHFALAEIADMAVLRGILNRLWLQMGPLIAESYQAGGRLMIEHHYAVLRAVEARDPDAAEQAIVDDISEAGQIILDRLVARSAAA</sequence>
<dbReference type="PROSITE" id="PS50949">
    <property type="entry name" value="HTH_GNTR"/>
    <property type="match status" value="1"/>
</dbReference>
<accession>A0A2P7SJP0</accession>
<evidence type="ECO:0000313" key="6">
    <source>
        <dbReference type="Proteomes" id="UP000241229"/>
    </source>
</evidence>
<evidence type="ECO:0000256" key="1">
    <source>
        <dbReference type="ARBA" id="ARBA00023015"/>
    </source>
</evidence>
<dbReference type="Pfam" id="PF00392">
    <property type="entry name" value="GntR"/>
    <property type="match status" value="1"/>
</dbReference>
<dbReference type="GO" id="GO:0003700">
    <property type="term" value="F:DNA-binding transcription factor activity"/>
    <property type="evidence" value="ECO:0007669"/>
    <property type="project" value="InterPro"/>
</dbReference>
<dbReference type="OrthoDB" id="9815654at2"/>
<keyword evidence="3" id="KW-0804">Transcription</keyword>
<evidence type="ECO:0000313" key="5">
    <source>
        <dbReference type="EMBL" id="PSJ62697.1"/>
    </source>
</evidence>
<dbReference type="Proteomes" id="UP000241229">
    <property type="component" value="Unassembled WGS sequence"/>
</dbReference>
<dbReference type="InterPro" id="IPR036388">
    <property type="entry name" value="WH-like_DNA-bd_sf"/>
</dbReference>
<dbReference type="GO" id="GO:0003677">
    <property type="term" value="F:DNA binding"/>
    <property type="evidence" value="ECO:0007669"/>
    <property type="project" value="UniProtKB-KW"/>
</dbReference>
<dbReference type="InterPro" id="IPR000524">
    <property type="entry name" value="Tscrpt_reg_HTH_GntR"/>
</dbReference>
<comment type="caution">
    <text evidence="5">The sequence shown here is derived from an EMBL/GenBank/DDBJ whole genome shotgun (WGS) entry which is preliminary data.</text>
</comment>
<evidence type="ECO:0000256" key="3">
    <source>
        <dbReference type="ARBA" id="ARBA00023163"/>
    </source>
</evidence>
<dbReference type="SUPFAM" id="SSF48008">
    <property type="entry name" value="GntR ligand-binding domain-like"/>
    <property type="match status" value="1"/>
</dbReference>
<reference evidence="5 6" key="1">
    <citation type="submission" date="2018-03" db="EMBL/GenBank/DDBJ databases">
        <title>The draft genome of Mesorhizobium sp. 6GN-30.</title>
        <authorList>
            <person name="Liu L."/>
            <person name="Li L."/>
            <person name="Wang T."/>
            <person name="Zhang X."/>
            <person name="Liang L."/>
        </authorList>
    </citation>
    <scope>NUCLEOTIDE SEQUENCE [LARGE SCALE GENOMIC DNA]</scope>
    <source>
        <strain evidence="5 6">6GN30</strain>
    </source>
</reference>
<evidence type="ECO:0000256" key="2">
    <source>
        <dbReference type="ARBA" id="ARBA00023125"/>
    </source>
</evidence>
<dbReference type="EMBL" id="PXYK01000006">
    <property type="protein sequence ID" value="PSJ62697.1"/>
    <property type="molecule type" value="Genomic_DNA"/>
</dbReference>
<gene>
    <name evidence="5" type="ORF">C7I84_08615</name>
</gene>
<keyword evidence="6" id="KW-1185">Reference proteome</keyword>
<keyword evidence="1" id="KW-0805">Transcription regulation</keyword>
<name>A0A2P7SJP0_9HYPH</name>
<dbReference type="InterPro" id="IPR011711">
    <property type="entry name" value="GntR_C"/>
</dbReference>
<dbReference type="SUPFAM" id="SSF46785">
    <property type="entry name" value="Winged helix' DNA-binding domain"/>
    <property type="match status" value="1"/>
</dbReference>
<dbReference type="SMART" id="SM00895">
    <property type="entry name" value="FCD"/>
    <property type="match status" value="1"/>
</dbReference>
<feature type="domain" description="HTH gntR-type" evidence="4">
    <location>
        <begin position="26"/>
        <end position="93"/>
    </location>
</feature>
<organism evidence="5 6">
    <name type="scientific">Kumtagia ephedrae</name>
    <dbReference type="NCBI Taxonomy" id="2116701"/>
    <lineage>
        <taxon>Bacteria</taxon>
        <taxon>Pseudomonadati</taxon>
        <taxon>Pseudomonadota</taxon>
        <taxon>Alphaproteobacteria</taxon>
        <taxon>Hyphomicrobiales</taxon>
        <taxon>Phyllobacteriaceae</taxon>
        <taxon>Kumtagia</taxon>
    </lineage>
</organism>
<proteinExistence type="predicted"/>
<dbReference type="Gene3D" id="1.10.10.10">
    <property type="entry name" value="Winged helix-like DNA-binding domain superfamily/Winged helix DNA-binding domain"/>
    <property type="match status" value="1"/>
</dbReference>
<dbReference type="SMART" id="SM00345">
    <property type="entry name" value="HTH_GNTR"/>
    <property type="match status" value="1"/>
</dbReference>
<dbReference type="PANTHER" id="PTHR43537">
    <property type="entry name" value="TRANSCRIPTIONAL REGULATOR, GNTR FAMILY"/>
    <property type="match status" value="1"/>
</dbReference>
<dbReference type="InterPro" id="IPR036390">
    <property type="entry name" value="WH_DNA-bd_sf"/>
</dbReference>
<dbReference type="InterPro" id="IPR008920">
    <property type="entry name" value="TF_FadR/GntR_C"/>
</dbReference>
<evidence type="ECO:0000259" key="4">
    <source>
        <dbReference type="PROSITE" id="PS50949"/>
    </source>
</evidence>
<protein>
    <submittedName>
        <fullName evidence="5">GntR family transcriptional regulator</fullName>
    </submittedName>
</protein>
<keyword evidence="2" id="KW-0238">DNA-binding</keyword>
<dbReference type="PANTHER" id="PTHR43537:SF39">
    <property type="entry name" value="HTH-TYPE TRANSCRIPTIONAL REGULATOR MCBR"/>
    <property type="match status" value="1"/>
</dbReference>